<evidence type="ECO:0000256" key="1">
    <source>
        <dbReference type="SAM" id="MobiDB-lite"/>
    </source>
</evidence>
<protein>
    <submittedName>
        <fullName evidence="2">Uncharacterized protein</fullName>
    </submittedName>
</protein>
<reference evidence="2" key="1">
    <citation type="journal article" date="2020" name="Mol. Plant Microbe Interact.">
        <title>Genome Sequence of the Biocontrol Agent Coniothyrium minitans strain Conio (IMI 134523).</title>
        <authorList>
            <person name="Patel D."/>
            <person name="Shittu T.A."/>
            <person name="Baroncelli R."/>
            <person name="Muthumeenakshi S."/>
            <person name="Osborne T.H."/>
            <person name="Janganan T.K."/>
            <person name="Sreenivasaprasad S."/>
        </authorList>
    </citation>
    <scope>NUCLEOTIDE SEQUENCE</scope>
    <source>
        <strain evidence="2">Conio</strain>
    </source>
</reference>
<feature type="compositionally biased region" description="Low complexity" evidence="1">
    <location>
        <begin position="90"/>
        <end position="102"/>
    </location>
</feature>
<accession>A0A9P6G726</accession>
<keyword evidence="3" id="KW-1185">Reference proteome</keyword>
<dbReference type="EMBL" id="WJXW01000015">
    <property type="protein sequence ID" value="KAF9730064.1"/>
    <property type="molecule type" value="Genomic_DNA"/>
</dbReference>
<organism evidence="2 3">
    <name type="scientific">Paraphaeosphaeria minitans</name>
    <dbReference type="NCBI Taxonomy" id="565426"/>
    <lineage>
        <taxon>Eukaryota</taxon>
        <taxon>Fungi</taxon>
        <taxon>Dikarya</taxon>
        <taxon>Ascomycota</taxon>
        <taxon>Pezizomycotina</taxon>
        <taxon>Dothideomycetes</taxon>
        <taxon>Pleosporomycetidae</taxon>
        <taxon>Pleosporales</taxon>
        <taxon>Massarineae</taxon>
        <taxon>Didymosphaeriaceae</taxon>
        <taxon>Paraphaeosphaeria</taxon>
    </lineage>
</organism>
<sequence>MSTSNDQPHPLQQGEAVATNGHSPPPHPLRSNPVTTGGETTSSTGNAASESSQPTLLSAHLTPVGEEDRRELEAAWNAAATLENPPTPAPSSTDSDASNAPAHRNEATVNGAPAGQVGNRVVEATSIEDHMPRGTDEERRRLRLGDW</sequence>
<feature type="compositionally biased region" description="Low complexity" evidence="1">
    <location>
        <begin position="35"/>
        <end position="52"/>
    </location>
</feature>
<name>A0A9P6G726_9PLEO</name>
<evidence type="ECO:0000313" key="2">
    <source>
        <dbReference type="EMBL" id="KAF9730064.1"/>
    </source>
</evidence>
<dbReference type="AlphaFoldDB" id="A0A9P6G726"/>
<dbReference type="Proteomes" id="UP000756921">
    <property type="component" value="Unassembled WGS sequence"/>
</dbReference>
<gene>
    <name evidence="2" type="ORF">PMIN01_11997</name>
</gene>
<feature type="compositionally biased region" description="Basic and acidic residues" evidence="1">
    <location>
        <begin position="127"/>
        <end position="147"/>
    </location>
</feature>
<comment type="caution">
    <text evidence="2">The sequence shown here is derived from an EMBL/GenBank/DDBJ whole genome shotgun (WGS) entry which is preliminary data.</text>
</comment>
<feature type="region of interest" description="Disordered" evidence="1">
    <location>
        <begin position="1"/>
        <end position="147"/>
    </location>
</feature>
<proteinExistence type="predicted"/>
<evidence type="ECO:0000313" key="3">
    <source>
        <dbReference type="Proteomes" id="UP000756921"/>
    </source>
</evidence>